<dbReference type="GO" id="GO:0000950">
    <property type="term" value="P:branched-chain amino acid catabolic process to alcohol via Ehrlich pathway"/>
    <property type="evidence" value="ECO:0007669"/>
    <property type="project" value="EnsemblFungi"/>
</dbReference>
<comment type="cofactor">
    <cofactor evidence="1">
        <name>Mg(2+)</name>
        <dbReference type="ChEBI" id="CHEBI:18420"/>
    </cofactor>
</comment>
<evidence type="ECO:0000256" key="7">
    <source>
        <dbReference type="ARBA" id="ARBA00023052"/>
    </source>
</evidence>
<evidence type="ECO:0000256" key="6">
    <source>
        <dbReference type="ARBA" id="ARBA00022842"/>
    </source>
</evidence>
<dbReference type="STRING" id="1076872.G8ZT85"/>
<keyword evidence="14" id="KW-1185">Reference proteome</keyword>
<dbReference type="FunCoup" id="G8ZT85">
    <property type="interactions" value="67"/>
</dbReference>
<dbReference type="GO" id="GO:0030976">
    <property type="term" value="F:thiamine pyrophosphate binding"/>
    <property type="evidence" value="ECO:0007669"/>
    <property type="project" value="InterPro"/>
</dbReference>
<evidence type="ECO:0000256" key="4">
    <source>
        <dbReference type="ARBA" id="ARBA00022723"/>
    </source>
</evidence>
<dbReference type="GO" id="GO:0000949">
    <property type="term" value="P:aromatic amino acid family catabolic process to alcohol via Ehrlich pathway"/>
    <property type="evidence" value="ECO:0007669"/>
    <property type="project" value="EnsemblFungi"/>
</dbReference>
<evidence type="ECO:0000313" key="14">
    <source>
        <dbReference type="Proteomes" id="UP000005627"/>
    </source>
</evidence>
<dbReference type="InterPro" id="IPR012110">
    <property type="entry name" value="PDC/IPDC-like"/>
</dbReference>
<evidence type="ECO:0000256" key="8">
    <source>
        <dbReference type="ARBA" id="ARBA00023239"/>
    </source>
</evidence>
<evidence type="ECO:0000256" key="1">
    <source>
        <dbReference type="ARBA" id="ARBA00001946"/>
    </source>
</evidence>
<evidence type="ECO:0000259" key="10">
    <source>
        <dbReference type="Pfam" id="PF00205"/>
    </source>
</evidence>
<dbReference type="PANTHER" id="PTHR43452">
    <property type="entry name" value="PYRUVATE DECARBOXYLASE"/>
    <property type="match status" value="1"/>
</dbReference>
<dbReference type="Gene3D" id="3.40.50.1220">
    <property type="entry name" value="TPP-binding domain"/>
    <property type="match status" value="1"/>
</dbReference>
<dbReference type="SUPFAM" id="SSF52467">
    <property type="entry name" value="DHS-like NAD/FAD-binding domain"/>
    <property type="match status" value="1"/>
</dbReference>
<dbReference type="Gene3D" id="3.40.50.970">
    <property type="match status" value="2"/>
</dbReference>
<accession>G8ZT85</accession>
<dbReference type="SUPFAM" id="SSF52518">
    <property type="entry name" value="Thiamin diphosphate-binding fold (THDP-binding)"/>
    <property type="match status" value="2"/>
</dbReference>
<dbReference type="InterPro" id="IPR047213">
    <property type="entry name" value="TPP_PYR_PDC_IPDC-like"/>
</dbReference>
<dbReference type="InterPro" id="IPR047214">
    <property type="entry name" value="TPP_PDC_IPDC"/>
</dbReference>
<feature type="domain" description="Thiamine pyrophosphate enzyme N-terminal TPP-binding" evidence="12">
    <location>
        <begin position="67"/>
        <end position="174"/>
    </location>
</feature>
<dbReference type="GO" id="GO:0005829">
    <property type="term" value="C:cytosol"/>
    <property type="evidence" value="ECO:0007669"/>
    <property type="project" value="TreeGrafter"/>
</dbReference>
<dbReference type="InterPro" id="IPR012001">
    <property type="entry name" value="Thiamin_PyroP_enz_TPP-bd_dom"/>
</dbReference>
<name>G8ZT85_TORDE</name>
<evidence type="ECO:0000313" key="13">
    <source>
        <dbReference type="EMBL" id="CCE91829.1"/>
    </source>
</evidence>
<dbReference type="RefSeq" id="XP_003681040.1">
    <property type="nucleotide sequence ID" value="XM_003680992.1"/>
</dbReference>
<keyword evidence="5" id="KW-0210">Decarboxylase</keyword>
<dbReference type="HOGENOM" id="CLU_013748_0_2_1"/>
<evidence type="ECO:0000256" key="3">
    <source>
        <dbReference type="ARBA" id="ARBA00007812"/>
    </source>
</evidence>
<dbReference type="KEGG" id="tdl:TDEL_0D02450"/>
<evidence type="ECO:0000259" key="11">
    <source>
        <dbReference type="Pfam" id="PF02775"/>
    </source>
</evidence>
<reference evidence="13 14" key="1">
    <citation type="journal article" date="2011" name="Proc. Natl. Acad. Sci. U.S.A.">
        <title>Evolutionary erosion of yeast sex chromosomes by mating-type switching accidents.</title>
        <authorList>
            <person name="Gordon J.L."/>
            <person name="Armisen D."/>
            <person name="Proux-Wera E."/>
            <person name="Oheigeartaigh S.S."/>
            <person name="Byrne K.P."/>
            <person name="Wolfe K.H."/>
        </authorList>
    </citation>
    <scope>NUCLEOTIDE SEQUENCE [LARGE SCALE GENOMIC DNA]</scope>
    <source>
        <strain evidence="14">ATCC 10662 / CBS 1146 / NBRC 0425 / NCYC 2629 / NRRL Y-866</strain>
    </source>
</reference>
<dbReference type="CDD" id="cd02005">
    <property type="entry name" value="TPP_PDC_IPDC"/>
    <property type="match status" value="1"/>
</dbReference>
<dbReference type="GO" id="GO:0006569">
    <property type="term" value="P:L-tryptophan catabolic process"/>
    <property type="evidence" value="ECO:0007669"/>
    <property type="project" value="EnsemblFungi"/>
</dbReference>
<sequence>MRETFHIKSRVCGILSCSVFRFITYHSEEQTIKFTDTMTPVTHDLVHTAQHLYGANNLAAQIPFGLYVFKRLLSVGVKSIFGVPGDYNMRLLEHMYDESLVDTAGDKLEWVGCCNELNAAYAADGYSRYSNEIGCVITTYGVGELGAISGLAGAFAESVKVLHIVGIVDYEVNDLGPEMRSHNLHHLLPRLNDSNFVGPDYRVYAEMVKDKVACSVEYLDDLETACDKVDKVIEDIYKYSKPGYLFVPRSFVDELVSTKNLIEKPTITLRECIEKSPVDEAKIVTEKILRLLNQSASPAVIGDMFTDRYGLRVELNDFINKANIVGFSTVQGKSIIDESSPLYMGAYNGMTSAPTVSEKLLACDLVLHFGIEKNEVNYGNYNFPHKSDAKIVELHPQYIRFYDNTTKKEEIYKGVSFVDILDLLNQSPELSELSFQYNSKFKAYTIEELNLDERDFGNDETSDITQGTLQKSMPNYLNPGDVLISDTGTFQFAIRDFSLPSQVKYITQGFYLSIGMALPAALGVGIAMRDYPMHHVWDVEKIPFGYEPKVILFEGDGAAQMTVQELSTMIRHQVPIEIFLWNNNGYTIERVIEGPTRPYNDIQPWKWTKLLEAFGDFDGKHSRATVLETRSQLENKLSELKYKDHRRGIDFMEVKLATMDVPSQLQKMIDAIVKN</sequence>
<dbReference type="InParanoid" id="G8ZT85"/>
<dbReference type="InterPro" id="IPR029061">
    <property type="entry name" value="THDP-binding"/>
</dbReference>
<keyword evidence="4" id="KW-0479">Metal-binding</keyword>
<dbReference type="GO" id="GO:0006559">
    <property type="term" value="P:L-phenylalanine catabolic process"/>
    <property type="evidence" value="ECO:0007669"/>
    <property type="project" value="EnsemblFungi"/>
</dbReference>
<dbReference type="Pfam" id="PF02775">
    <property type="entry name" value="TPP_enzyme_C"/>
    <property type="match status" value="1"/>
</dbReference>
<dbReference type="InterPro" id="IPR012000">
    <property type="entry name" value="Thiamin_PyroP_enz_cen_dom"/>
</dbReference>
<evidence type="ECO:0000256" key="5">
    <source>
        <dbReference type="ARBA" id="ARBA00022793"/>
    </source>
</evidence>
<dbReference type="Proteomes" id="UP000005627">
    <property type="component" value="Chromosome 4"/>
</dbReference>
<gene>
    <name evidence="13" type="primary">TDEL0D02450</name>
    <name evidence="13" type="ORF">TDEL_0D02450</name>
</gene>
<feature type="domain" description="Thiamine pyrophosphate enzyme central" evidence="10">
    <location>
        <begin position="286"/>
        <end position="413"/>
    </location>
</feature>
<dbReference type="GO" id="GO:0006552">
    <property type="term" value="P:L-leucine catabolic process"/>
    <property type="evidence" value="ECO:0007669"/>
    <property type="project" value="EnsemblFungi"/>
</dbReference>
<dbReference type="InterPro" id="IPR011766">
    <property type="entry name" value="TPP_enzyme_TPP-bd"/>
</dbReference>
<dbReference type="OrthoDB" id="308383at2759"/>
<dbReference type="Pfam" id="PF00205">
    <property type="entry name" value="TPP_enzyme_M"/>
    <property type="match status" value="1"/>
</dbReference>
<proteinExistence type="inferred from homology"/>
<dbReference type="CDD" id="cd07038">
    <property type="entry name" value="TPP_PYR_PDC_IPDC_like"/>
    <property type="match status" value="1"/>
</dbReference>
<dbReference type="InterPro" id="IPR029035">
    <property type="entry name" value="DHS-like_NAD/FAD-binding_dom"/>
</dbReference>
<protein>
    <recommendedName>
        <fullName evidence="15">Pyruvate decarboxylase</fullName>
    </recommendedName>
</protein>
<keyword evidence="8" id="KW-0456">Lyase</keyword>
<organism evidence="13 14">
    <name type="scientific">Torulaspora delbrueckii</name>
    <name type="common">Yeast</name>
    <name type="synonym">Candida colliculosa</name>
    <dbReference type="NCBI Taxonomy" id="4950"/>
    <lineage>
        <taxon>Eukaryota</taxon>
        <taxon>Fungi</taxon>
        <taxon>Dikarya</taxon>
        <taxon>Ascomycota</taxon>
        <taxon>Saccharomycotina</taxon>
        <taxon>Saccharomycetes</taxon>
        <taxon>Saccharomycetales</taxon>
        <taxon>Saccharomycetaceae</taxon>
        <taxon>Torulaspora</taxon>
    </lineage>
</organism>
<dbReference type="Pfam" id="PF02776">
    <property type="entry name" value="TPP_enzyme_N"/>
    <property type="match status" value="1"/>
</dbReference>
<dbReference type="GO" id="GO:0000287">
    <property type="term" value="F:magnesium ion binding"/>
    <property type="evidence" value="ECO:0007669"/>
    <property type="project" value="InterPro"/>
</dbReference>
<dbReference type="GO" id="GO:0005634">
    <property type="term" value="C:nucleus"/>
    <property type="evidence" value="ECO:0007669"/>
    <property type="project" value="TreeGrafter"/>
</dbReference>
<feature type="domain" description="Thiamine pyrophosphate enzyme TPP-binding" evidence="11">
    <location>
        <begin position="486"/>
        <end position="641"/>
    </location>
</feature>
<dbReference type="PANTHER" id="PTHR43452:SF3">
    <property type="entry name" value="TRANSAMINATED AMINO ACID DECARBOXYLASE"/>
    <property type="match status" value="1"/>
</dbReference>
<dbReference type="GO" id="GO:0050177">
    <property type="term" value="F:phenylpyruvate decarboxylase activity"/>
    <property type="evidence" value="ECO:0007669"/>
    <property type="project" value="EnsemblFungi"/>
</dbReference>
<evidence type="ECO:0000259" key="12">
    <source>
        <dbReference type="Pfam" id="PF02776"/>
    </source>
</evidence>
<dbReference type="GO" id="GO:0000951">
    <property type="term" value="P:L-methionine catabolic process to 3-methylthiopropanol"/>
    <property type="evidence" value="ECO:0007669"/>
    <property type="project" value="EnsemblFungi"/>
</dbReference>
<keyword evidence="7 9" id="KW-0786">Thiamine pyrophosphate</keyword>
<evidence type="ECO:0008006" key="15">
    <source>
        <dbReference type="Google" id="ProtNLM"/>
    </source>
</evidence>
<evidence type="ECO:0000256" key="2">
    <source>
        <dbReference type="ARBA" id="ARBA00001964"/>
    </source>
</evidence>
<dbReference type="FunFam" id="3.40.50.970:FF:000024">
    <property type="entry name" value="Pyruvate decarboxylase isozyme"/>
    <property type="match status" value="1"/>
</dbReference>
<evidence type="ECO:0000256" key="9">
    <source>
        <dbReference type="RuleBase" id="RU362132"/>
    </source>
</evidence>
<dbReference type="EMBL" id="HE616745">
    <property type="protein sequence ID" value="CCE91829.1"/>
    <property type="molecule type" value="Genomic_DNA"/>
</dbReference>
<comment type="cofactor">
    <cofactor evidence="2">
        <name>thiamine diphosphate</name>
        <dbReference type="ChEBI" id="CHEBI:58937"/>
    </cofactor>
</comment>
<comment type="similarity">
    <text evidence="3 9">Belongs to the TPP enzyme family.</text>
</comment>
<dbReference type="eggNOG" id="KOG1184">
    <property type="taxonomic scope" value="Eukaryota"/>
</dbReference>
<dbReference type="GeneID" id="11502264"/>
<dbReference type="GO" id="GO:0004737">
    <property type="term" value="F:pyruvate decarboxylase activity"/>
    <property type="evidence" value="ECO:0007669"/>
    <property type="project" value="TreeGrafter"/>
</dbReference>
<dbReference type="AlphaFoldDB" id="G8ZT85"/>
<keyword evidence="6" id="KW-0460">Magnesium</keyword>